<protein>
    <submittedName>
        <fullName evidence="2">Uncharacterized protein</fullName>
    </submittedName>
</protein>
<comment type="caution">
    <text evidence="2">The sequence shown here is derived from an EMBL/GenBank/DDBJ whole genome shotgun (WGS) entry which is preliminary data.</text>
</comment>
<dbReference type="EMBL" id="SRLO01000068">
    <property type="protein sequence ID" value="TNN78975.1"/>
    <property type="molecule type" value="Genomic_DNA"/>
</dbReference>
<gene>
    <name evidence="2" type="ORF">EYF80_010654</name>
</gene>
<feature type="compositionally biased region" description="Basic and acidic residues" evidence="1">
    <location>
        <begin position="7"/>
        <end position="28"/>
    </location>
</feature>
<proteinExistence type="predicted"/>
<feature type="region of interest" description="Disordered" evidence="1">
    <location>
        <begin position="1"/>
        <end position="69"/>
    </location>
</feature>
<sequence>MVTIRRIHNEESDANASDRRGGVRRNGDENAMVSDDVFGARCRGQRRARNADVFSSADEKLDDAETSVT</sequence>
<dbReference type="AlphaFoldDB" id="A0A4Z2IM92"/>
<accession>A0A4Z2IM92</accession>
<evidence type="ECO:0000313" key="2">
    <source>
        <dbReference type="EMBL" id="TNN78975.1"/>
    </source>
</evidence>
<evidence type="ECO:0000256" key="1">
    <source>
        <dbReference type="SAM" id="MobiDB-lite"/>
    </source>
</evidence>
<keyword evidence="3" id="KW-1185">Reference proteome</keyword>
<evidence type="ECO:0000313" key="3">
    <source>
        <dbReference type="Proteomes" id="UP000314294"/>
    </source>
</evidence>
<organism evidence="2 3">
    <name type="scientific">Liparis tanakae</name>
    <name type="common">Tanaka's snailfish</name>
    <dbReference type="NCBI Taxonomy" id="230148"/>
    <lineage>
        <taxon>Eukaryota</taxon>
        <taxon>Metazoa</taxon>
        <taxon>Chordata</taxon>
        <taxon>Craniata</taxon>
        <taxon>Vertebrata</taxon>
        <taxon>Euteleostomi</taxon>
        <taxon>Actinopterygii</taxon>
        <taxon>Neopterygii</taxon>
        <taxon>Teleostei</taxon>
        <taxon>Neoteleostei</taxon>
        <taxon>Acanthomorphata</taxon>
        <taxon>Eupercaria</taxon>
        <taxon>Perciformes</taxon>
        <taxon>Cottioidei</taxon>
        <taxon>Cottales</taxon>
        <taxon>Liparidae</taxon>
        <taxon>Liparis</taxon>
    </lineage>
</organism>
<name>A0A4Z2IM92_9TELE</name>
<dbReference type="Proteomes" id="UP000314294">
    <property type="component" value="Unassembled WGS sequence"/>
</dbReference>
<reference evidence="2 3" key="1">
    <citation type="submission" date="2019-03" db="EMBL/GenBank/DDBJ databases">
        <title>First draft genome of Liparis tanakae, snailfish: a comprehensive survey of snailfish specific genes.</title>
        <authorList>
            <person name="Kim W."/>
            <person name="Song I."/>
            <person name="Jeong J.-H."/>
            <person name="Kim D."/>
            <person name="Kim S."/>
            <person name="Ryu S."/>
            <person name="Song J.Y."/>
            <person name="Lee S.K."/>
        </authorList>
    </citation>
    <scope>NUCLEOTIDE SEQUENCE [LARGE SCALE GENOMIC DNA]</scope>
    <source>
        <tissue evidence="2">Muscle</tissue>
    </source>
</reference>
<feature type="compositionally biased region" description="Acidic residues" evidence="1">
    <location>
        <begin position="60"/>
        <end position="69"/>
    </location>
</feature>